<evidence type="ECO:0000313" key="1">
    <source>
        <dbReference type="EMBL" id="AFU02699.1"/>
    </source>
</evidence>
<dbReference type="AlphaFoldDB" id="K0F037"/>
<evidence type="ECO:0000313" key="2">
    <source>
        <dbReference type="Proteomes" id="UP000006304"/>
    </source>
</evidence>
<name>K0F037_NOCB7</name>
<dbReference type="Proteomes" id="UP000006304">
    <property type="component" value="Chromosome"/>
</dbReference>
<reference evidence="1 2" key="1">
    <citation type="journal article" date="2012" name="J. Bacteriol.">
        <title>Complete genome sequence of Nocardia brasiliensis HUJEG-1.</title>
        <authorList>
            <person name="Vera-Cabrera L."/>
            <person name="Ortiz-Lopez R."/>
            <person name="Elizondo-Gonzalez R."/>
            <person name="Perez-Maya A.A."/>
            <person name="Ocampo-Candiani J."/>
        </authorList>
    </citation>
    <scope>NUCLEOTIDE SEQUENCE [LARGE SCALE GENOMIC DNA]</scope>
    <source>
        <strain evidence="2">ATCC 700358</strain>
    </source>
</reference>
<gene>
    <name evidence="1" type="ORF">O3I_023720</name>
</gene>
<proteinExistence type="predicted"/>
<protein>
    <recommendedName>
        <fullName evidence="3">DUF4254 domain-containing protein</fullName>
    </recommendedName>
</protein>
<dbReference type="Pfam" id="PF14063">
    <property type="entry name" value="DUF4254"/>
    <property type="match status" value="1"/>
</dbReference>
<sequence>MDEFVPPTALQRFRTGHEAGVARQIALPSARELVSALFGRHVAAHPLSRWACQLADLHDPQADPGHVSAAQICDLVHEIDLWIELHVPQHRLGAALHTETLGTVIDHIAATQNRIHAELSGWHGSDCPPLRAAWHRLAELVDSYDDLVHDVVRGVRRLPAPARGG</sequence>
<organism evidence="1 2">
    <name type="scientific">Nocardia brasiliensis (strain ATCC 700358 / HUJEG-1)</name>
    <dbReference type="NCBI Taxonomy" id="1133849"/>
    <lineage>
        <taxon>Bacteria</taxon>
        <taxon>Bacillati</taxon>
        <taxon>Actinomycetota</taxon>
        <taxon>Actinomycetes</taxon>
        <taxon>Mycobacteriales</taxon>
        <taxon>Nocardiaceae</taxon>
        <taxon>Nocardia</taxon>
    </lineage>
</organism>
<evidence type="ECO:0008006" key="3">
    <source>
        <dbReference type="Google" id="ProtNLM"/>
    </source>
</evidence>
<keyword evidence="2" id="KW-1185">Reference proteome</keyword>
<dbReference type="InterPro" id="IPR025350">
    <property type="entry name" value="DUF4254"/>
</dbReference>
<accession>K0F037</accession>
<dbReference type="RefSeq" id="WP_014985554.1">
    <property type="nucleotide sequence ID" value="NC_018681.1"/>
</dbReference>
<dbReference type="HOGENOM" id="CLU_107584_0_0_11"/>
<dbReference type="KEGG" id="nbr:O3I_023720"/>
<dbReference type="eggNOG" id="ENOG5032CVN">
    <property type="taxonomic scope" value="Bacteria"/>
</dbReference>
<dbReference type="EMBL" id="CP003876">
    <property type="protein sequence ID" value="AFU02699.1"/>
    <property type="molecule type" value="Genomic_DNA"/>
</dbReference>